<dbReference type="Gene3D" id="3.30.70.100">
    <property type="match status" value="1"/>
</dbReference>
<evidence type="ECO:0000313" key="14">
    <source>
        <dbReference type="Proteomes" id="UP000509579"/>
    </source>
</evidence>
<dbReference type="Gene3D" id="2.30.30.60">
    <property type="match status" value="1"/>
</dbReference>
<feature type="transmembrane region" description="Helical" evidence="8">
    <location>
        <begin position="584"/>
        <end position="606"/>
    </location>
</feature>
<reference evidence="13 14" key="1">
    <citation type="submission" date="2020-06" db="EMBL/GenBank/DDBJ databases">
        <title>Acidovorax antarctica sp. nov., isolated from Corinth ice sheet soil, Antarctic Fields Peninsula.</title>
        <authorList>
            <person name="Xu Q."/>
            <person name="Peng F."/>
        </authorList>
    </citation>
    <scope>NUCLEOTIDE SEQUENCE [LARGE SCALE GENOMIC DNA]</scope>
    <source>
        <strain evidence="13 14">16-35-5</strain>
    </source>
</reference>
<keyword evidence="14" id="KW-1185">Reference proteome</keyword>
<dbReference type="GO" id="GO:0005886">
    <property type="term" value="C:plasma membrane"/>
    <property type="evidence" value="ECO:0007669"/>
    <property type="project" value="UniProtKB-SubCell"/>
</dbReference>
<keyword evidence="3" id="KW-1003">Cell membrane</keyword>
<feature type="transmembrane region" description="Helical" evidence="8">
    <location>
        <begin position="259"/>
        <end position="283"/>
    </location>
</feature>
<dbReference type="SUPFAM" id="SSF82689">
    <property type="entry name" value="Mechanosensitive channel protein MscS (YggB), C-terminal domain"/>
    <property type="match status" value="1"/>
</dbReference>
<feature type="domain" description="Mechanosensitive ion channel MscS C-terminal" evidence="12">
    <location>
        <begin position="706"/>
        <end position="784"/>
    </location>
</feature>
<dbReference type="InterPro" id="IPR052702">
    <property type="entry name" value="MscS-like_channel"/>
</dbReference>
<feature type="region of interest" description="Disordered" evidence="7">
    <location>
        <begin position="33"/>
        <end position="54"/>
    </location>
</feature>
<evidence type="ECO:0000256" key="8">
    <source>
        <dbReference type="SAM" id="Phobius"/>
    </source>
</evidence>
<evidence type="ECO:0000313" key="13">
    <source>
        <dbReference type="EMBL" id="QKV54321.1"/>
    </source>
</evidence>
<evidence type="ECO:0000256" key="6">
    <source>
        <dbReference type="ARBA" id="ARBA00023136"/>
    </source>
</evidence>
<keyword evidence="9" id="KW-0732">Signal</keyword>
<feature type="transmembrane region" description="Helical" evidence="8">
    <location>
        <begin position="439"/>
        <end position="457"/>
    </location>
</feature>
<dbReference type="RefSeq" id="WP_175505121.1">
    <property type="nucleotide sequence ID" value="NZ_CP054840.1"/>
</dbReference>
<dbReference type="PANTHER" id="PTHR30347:SF9">
    <property type="entry name" value="MINICONDUCTANCE MECHANOSENSITIVE CHANNEL MSCM"/>
    <property type="match status" value="1"/>
</dbReference>
<evidence type="ECO:0000256" key="5">
    <source>
        <dbReference type="ARBA" id="ARBA00022989"/>
    </source>
</evidence>
<evidence type="ECO:0000256" key="3">
    <source>
        <dbReference type="ARBA" id="ARBA00022475"/>
    </source>
</evidence>
<feature type="chain" id="PRO_5026776380" evidence="9">
    <location>
        <begin position="25"/>
        <end position="803"/>
    </location>
</feature>
<accession>A0A6N1X4P1</accession>
<dbReference type="InterPro" id="IPR049278">
    <property type="entry name" value="MS_channel_C"/>
</dbReference>
<evidence type="ECO:0000259" key="11">
    <source>
        <dbReference type="Pfam" id="PF12607"/>
    </source>
</evidence>
<feature type="transmembrane region" description="Helical" evidence="8">
    <location>
        <begin position="544"/>
        <end position="563"/>
    </location>
</feature>
<dbReference type="SUPFAM" id="SSF82861">
    <property type="entry name" value="Mechanosensitive channel protein MscS (YggB), transmembrane region"/>
    <property type="match status" value="1"/>
</dbReference>
<feature type="transmembrane region" description="Helical" evidence="8">
    <location>
        <begin position="492"/>
        <end position="514"/>
    </location>
</feature>
<feature type="transmembrane region" description="Helical" evidence="8">
    <location>
        <begin position="408"/>
        <end position="433"/>
    </location>
</feature>
<evidence type="ECO:0000259" key="12">
    <source>
        <dbReference type="Pfam" id="PF21082"/>
    </source>
</evidence>
<keyword evidence="5 8" id="KW-1133">Transmembrane helix</keyword>
<feature type="transmembrane region" description="Helical" evidence="8">
    <location>
        <begin position="220"/>
        <end position="238"/>
    </location>
</feature>
<dbReference type="InterPro" id="IPR023408">
    <property type="entry name" value="MscS_beta-dom_sf"/>
</dbReference>
<keyword evidence="4 8" id="KW-0812">Transmembrane</keyword>
<evidence type="ECO:0000259" key="10">
    <source>
        <dbReference type="Pfam" id="PF00924"/>
    </source>
</evidence>
<dbReference type="InterPro" id="IPR011014">
    <property type="entry name" value="MscS_channel_TM-2"/>
</dbReference>
<dbReference type="EMBL" id="CP054840">
    <property type="protein sequence ID" value="QKV54321.1"/>
    <property type="molecule type" value="Genomic_DNA"/>
</dbReference>
<proteinExistence type="inferred from homology"/>
<dbReference type="InterPro" id="IPR011066">
    <property type="entry name" value="MscS_channel_C_sf"/>
</dbReference>
<dbReference type="SUPFAM" id="SSF50182">
    <property type="entry name" value="Sm-like ribonucleoproteins"/>
    <property type="match status" value="1"/>
</dbReference>
<dbReference type="InterPro" id="IPR010920">
    <property type="entry name" value="LSM_dom_sf"/>
</dbReference>
<comment type="similarity">
    <text evidence="2">Belongs to the MscS (TC 1.A.23) family.</text>
</comment>
<name>A0A6N1X4P1_9BURK</name>
<organism evidence="13 14">
    <name type="scientific">Comamonas antarctica</name>
    <dbReference type="NCBI Taxonomy" id="2743470"/>
    <lineage>
        <taxon>Bacteria</taxon>
        <taxon>Pseudomonadati</taxon>
        <taxon>Pseudomonadota</taxon>
        <taxon>Betaproteobacteria</taxon>
        <taxon>Burkholderiales</taxon>
        <taxon>Comamonadaceae</taxon>
        <taxon>Comamonas</taxon>
    </lineage>
</organism>
<dbReference type="AlphaFoldDB" id="A0A6N1X4P1"/>
<sequence length="803" mass="85468">MSWIQRCTLALAFLCCLALPAVQAAPAAAAPAPAATGTQTPATAPAAEEPLPDVESLRRQLDALPATAEGNDAVRALQSSYAALNAGANRIIDARTGELNDLNARLGELGAAPAPGTSEDADIKRQRQTLIRDRNAVDAEIRLARLIVVDAKQRSEALRTRERDQLQAQLTDRAPSPLSAAFWRELGQSWPDDRARLAPMAEEMQDAAARLAVPGHRGPVLLALVLALLAVTVGDLLAERGLARLAQRVLPGGRLRRSLLVIAIVAVNMAVVALALQGFLQTLRAHADFGPQSSKLVALVDESVLYIVFVTSLGRALLANARPSWRLAPLSDALALRLRPYPWLVALVGVLVWVPMQVAAISELSLPALRVCQGITALALVLLMAAMLTRLNQPQPGDPAEPPAPRPLWEGLVLTVVTLSLVGVVLLVVIGYISVASVVAMQLAWTGLVGLSFYVLFKFADDLFMALVSSRGDFGQRLQKSFGFAPSTLDQAAVVLSALARVLLFLYMLIALGAQLGTRPEEVLQQTDRISAGLTIGEFQIKPAAIFSALAVLVGGFVALRVFRNWLRERYLPTTTMEPGMQSSLATLLNYVGIVLVVAAGLSAMGIGINRIAWIASALSVGIGFGLQAIVQNFISGLILLAERPVKVGDWVVLGTTEGDIKRINVRATEIQLGDRSTVIVPNSEFITKTVRNMTLTAAEGRVLIRLPLPLSTDAKQVRELMLAACRAHPGVLETPEPSLSLEGIENGSLIFQAIAYVSSPRLASGVRSDLLFTILDDFKTAGLPLAVPTMMMASPPPAPGAA</sequence>
<evidence type="ECO:0000256" key="4">
    <source>
        <dbReference type="ARBA" id="ARBA00022692"/>
    </source>
</evidence>
<feature type="transmembrane region" description="Helical" evidence="8">
    <location>
        <begin position="368"/>
        <end position="388"/>
    </location>
</feature>
<protein>
    <submittedName>
        <fullName evidence="13">Mechanosensitive ion channel family protein</fullName>
    </submittedName>
</protein>
<feature type="transmembrane region" description="Helical" evidence="8">
    <location>
        <begin position="303"/>
        <end position="321"/>
    </location>
</feature>
<evidence type="ECO:0000256" key="1">
    <source>
        <dbReference type="ARBA" id="ARBA00004651"/>
    </source>
</evidence>
<dbReference type="InterPro" id="IPR022249">
    <property type="entry name" value="DUF3772"/>
</dbReference>
<feature type="compositionally biased region" description="Low complexity" evidence="7">
    <location>
        <begin position="33"/>
        <end position="49"/>
    </location>
</feature>
<evidence type="ECO:0000256" key="7">
    <source>
        <dbReference type="SAM" id="MobiDB-lite"/>
    </source>
</evidence>
<feature type="domain" description="Mechanosensitive ion channel MscS" evidence="10">
    <location>
        <begin position="630"/>
        <end position="695"/>
    </location>
</feature>
<dbReference type="Pfam" id="PF12607">
    <property type="entry name" value="DUF3772"/>
    <property type="match status" value="1"/>
</dbReference>
<gene>
    <name evidence="13" type="ORF">HUK68_16195</name>
</gene>
<dbReference type="Gene3D" id="1.10.287.1260">
    <property type="match status" value="1"/>
</dbReference>
<keyword evidence="6 8" id="KW-0472">Membrane</keyword>
<dbReference type="KEGG" id="aant:HUK68_16195"/>
<dbReference type="Pfam" id="PF00924">
    <property type="entry name" value="MS_channel_2nd"/>
    <property type="match status" value="1"/>
</dbReference>
<feature type="domain" description="DUF3772" evidence="11">
    <location>
        <begin position="142"/>
        <end position="199"/>
    </location>
</feature>
<feature type="transmembrane region" description="Helical" evidence="8">
    <location>
        <begin position="612"/>
        <end position="631"/>
    </location>
</feature>
<evidence type="ECO:0000256" key="9">
    <source>
        <dbReference type="SAM" id="SignalP"/>
    </source>
</evidence>
<dbReference type="Pfam" id="PF21082">
    <property type="entry name" value="MS_channel_3rd"/>
    <property type="match status" value="1"/>
</dbReference>
<feature type="signal peptide" evidence="9">
    <location>
        <begin position="1"/>
        <end position="24"/>
    </location>
</feature>
<dbReference type="Proteomes" id="UP000509579">
    <property type="component" value="Chromosome"/>
</dbReference>
<evidence type="ECO:0000256" key="2">
    <source>
        <dbReference type="ARBA" id="ARBA00008017"/>
    </source>
</evidence>
<dbReference type="InterPro" id="IPR006685">
    <property type="entry name" value="MscS_channel_2nd"/>
</dbReference>
<comment type="subcellular location">
    <subcellularLocation>
        <location evidence="1">Cell membrane</location>
        <topology evidence="1">Multi-pass membrane protein</topology>
    </subcellularLocation>
</comment>
<dbReference type="PANTHER" id="PTHR30347">
    <property type="entry name" value="POTASSIUM CHANNEL RELATED"/>
    <property type="match status" value="1"/>
</dbReference>
<dbReference type="GO" id="GO:0008381">
    <property type="term" value="F:mechanosensitive monoatomic ion channel activity"/>
    <property type="evidence" value="ECO:0007669"/>
    <property type="project" value="UniProtKB-ARBA"/>
</dbReference>